<comment type="caution">
    <text evidence="1">The sequence shown here is derived from an EMBL/GenBank/DDBJ whole genome shotgun (WGS) entry which is preliminary data.</text>
</comment>
<dbReference type="AlphaFoldDB" id="A0A7D9L3I1"/>
<evidence type="ECO:0000313" key="1">
    <source>
        <dbReference type="EMBL" id="CAB4024722.1"/>
    </source>
</evidence>
<dbReference type="Proteomes" id="UP001152795">
    <property type="component" value="Unassembled WGS sequence"/>
</dbReference>
<evidence type="ECO:0000313" key="2">
    <source>
        <dbReference type="Proteomes" id="UP001152795"/>
    </source>
</evidence>
<feature type="non-terminal residue" evidence="1">
    <location>
        <position position="72"/>
    </location>
</feature>
<keyword evidence="2" id="KW-1185">Reference proteome</keyword>
<dbReference type="EMBL" id="CACRXK020013199">
    <property type="protein sequence ID" value="CAB4024722.1"/>
    <property type="molecule type" value="Genomic_DNA"/>
</dbReference>
<protein>
    <submittedName>
        <fullName evidence="1">Uncharacterized protein</fullName>
    </submittedName>
</protein>
<reference evidence="1" key="1">
    <citation type="submission" date="2020-04" db="EMBL/GenBank/DDBJ databases">
        <authorList>
            <person name="Alioto T."/>
            <person name="Alioto T."/>
            <person name="Gomez Garrido J."/>
        </authorList>
    </citation>
    <scope>NUCLEOTIDE SEQUENCE</scope>
    <source>
        <strain evidence="1">A484AB</strain>
    </source>
</reference>
<sequence>SSGGISQEHVELLSNDVQAMIDKNCKYKPSTSAVDQTPVSELFPELHPFDFNSGDLETPTLGPEVQIHCASE</sequence>
<feature type="non-terminal residue" evidence="1">
    <location>
        <position position="1"/>
    </location>
</feature>
<proteinExistence type="predicted"/>
<accession>A0A7D9L3I1</accession>
<name>A0A7D9L3I1_PARCT</name>
<gene>
    <name evidence="1" type="ORF">PACLA_8A088828</name>
</gene>
<organism evidence="1 2">
    <name type="scientific">Paramuricea clavata</name>
    <name type="common">Red gorgonian</name>
    <name type="synonym">Violescent sea-whip</name>
    <dbReference type="NCBI Taxonomy" id="317549"/>
    <lineage>
        <taxon>Eukaryota</taxon>
        <taxon>Metazoa</taxon>
        <taxon>Cnidaria</taxon>
        <taxon>Anthozoa</taxon>
        <taxon>Octocorallia</taxon>
        <taxon>Malacalcyonacea</taxon>
        <taxon>Plexauridae</taxon>
        <taxon>Paramuricea</taxon>
    </lineage>
</organism>